<organism evidence="2 3">
    <name type="scientific">Agrobacterium vitis</name>
    <name type="common">Rhizobium vitis</name>
    <dbReference type="NCBI Taxonomy" id="373"/>
    <lineage>
        <taxon>Bacteria</taxon>
        <taxon>Pseudomonadati</taxon>
        <taxon>Pseudomonadota</taxon>
        <taxon>Alphaproteobacteria</taxon>
        <taxon>Hyphomicrobiales</taxon>
        <taxon>Rhizobiaceae</taxon>
        <taxon>Rhizobium/Agrobacterium group</taxon>
        <taxon>Agrobacterium</taxon>
    </lineage>
</organism>
<dbReference type="RefSeq" id="WP_156616607.1">
    <property type="nucleotide sequence ID" value="NZ_WPHR01000050.1"/>
</dbReference>
<reference evidence="2 3" key="1">
    <citation type="submission" date="2019-12" db="EMBL/GenBank/DDBJ databases">
        <title>Whole-genome sequencing of Allorhizobium vitis.</title>
        <authorList>
            <person name="Gan H.M."/>
            <person name="Szegedi E."/>
            <person name="Burr T."/>
            <person name="Savka M.A."/>
        </authorList>
    </citation>
    <scope>NUCLEOTIDE SEQUENCE [LARGE SCALE GENOMIC DNA]</scope>
    <source>
        <strain evidence="2 3">CG516</strain>
    </source>
</reference>
<proteinExistence type="predicted"/>
<dbReference type="PANTHER" id="PTHR32309">
    <property type="entry name" value="TYROSINE-PROTEIN KINASE"/>
    <property type="match status" value="1"/>
</dbReference>
<keyword evidence="1" id="KW-0812">Transmembrane</keyword>
<comment type="caution">
    <text evidence="2">The sequence shown here is derived from an EMBL/GenBank/DDBJ whole genome shotgun (WGS) entry which is preliminary data.</text>
</comment>
<accession>A0A6L6VP68</accession>
<feature type="transmembrane region" description="Helical" evidence="1">
    <location>
        <begin position="74"/>
        <end position="98"/>
    </location>
</feature>
<gene>
    <name evidence="2" type="ORF">GOZ90_26205</name>
</gene>
<dbReference type="AlphaFoldDB" id="A0A6L6VP68"/>
<dbReference type="PANTHER" id="PTHR32309:SF13">
    <property type="entry name" value="FERRIC ENTEROBACTIN TRANSPORT PROTEIN FEPE"/>
    <property type="match status" value="1"/>
</dbReference>
<evidence type="ECO:0000313" key="2">
    <source>
        <dbReference type="EMBL" id="MUZ76139.1"/>
    </source>
</evidence>
<evidence type="ECO:0008006" key="4">
    <source>
        <dbReference type="Google" id="ProtNLM"/>
    </source>
</evidence>
<dbReference type="GO" id="GO:0005886">
    <property type="term" value="C:plasma membrane"/>
    <property type="evidence" value="ECO:0007669"/>
    <property type="project" value="TreeGrafter"/>
</dbReference>
<dbReference type="EMBL" id="WPHR01000050">
    <property type="protein sequence ID" value="MUZ76139.1"/>
    <property type="molecule type" value="Genomic_DNA"/>
</dbReference>
<evidence type="ECO:0000313" key="3">
    <source>
        <dbReference type="Proteomes" id="UP000477951"/>
    </source>
</evidence>
<evidence type="ECO:0000256" key="1">
    <source>
        <dbReference type="SAM" id="Phobius"/>
    </source>
</evidence>
<keyword evidence="1" id="KW-1133">Transmembrane helix</keyword>
<name>A0A6L6VP68_AGRVI</name>
<dbReference type="Proteomes" id="UP000477951">
    <property type="component" value="Unassembled WGS sequence"/>
</dbReference>
<keyword evidence="1" id="KW-0472">Membrane</keyword>
<feature type="transmembrane region" description="Helical" evidence="1">
    <location>
        <begin position="412"/>
        <end position="436"/>
    </location>
</feature>
<dbReference type="GO" id="GO:0004713">
    <property type="term" value="F:protein tyrosine kinase activity"/>
    <property type="evidence" value="ECO:0007669"/>
    <property type="project" value="TreeGrafter"/>
</dbReference>
<sequence length="440" mass="49324">MKIVDRFRNRITYLSSRAPDVSDQEHDQKEIQSNEIIGRVLAILPARLMRRPISDSNIPRIVYPSVPSTGRGGFFYYSFLLFVVLPSFATLIFSAFWASNIYVVETKMTVRQAIDPETNGTSLSGTASSILSSFGLSQSSGTAQDTLIVLDYLKSRAVILDVGGRDTMEKFYNRPTLDWLSKLGSEIDLEALWSYWRSHVQASVDTQSNILTLKVEAYTPQDAYDLSSSILQSSENLINRISSRNRQDALNRAKEEVDRSIGQLADARSEMLAFQQKINSLDPVETAKQIMSLTSSLSLKRIELETGIASSSLSGATDRPGDRYAKTQLEVINSQIENLKGLLTAPDQPLSVSQQLKEFEILKLRQTFAEQMYTLAHTSFEEARRKLSKQQLYVVVVVPPLLPEEALYPQPFINMALVFFACFITWSIMSLAIAAIKDSE</sequence>
<dbReference type="InterPro" id="IPR050445">
    <property type="entry name" value="Bact_polysacc_biosynth/exp"/>
</dbReference>
<protein>
    <recommendedName>
        <fullName evidence="4">Capsule biosynthesis protein</fullName>
    </recommendedName>
</protein>